<protein>
    <submittedName>
        <fullName evidence="2">Uncharacterized protein</fullName>
    </submittedName>
</protein>
<dbReference type="Proteomes" id="UP000750711">
    <property type="component" value="Unassembled WGS sequence"/>
</dbReference>
<proteinExistence type="predicted"/>
<sequence>MLRASRRSKFMCALVLALRKVPIYGPGSGDAVLGDVGKPTYSVAVTPSEAAAQRDDFAAKKEAKRLVPSKKPDESGPPDVKNSSGKSRDEDITIAPPPGGGSGWAAVTALNTRNVAYDPARDDWQAERDEGATLGGRTSSDTRRGNDVEEARGLQRENSRGRRKREAAGEAPSQQPQGLMLSNVEQRGFTTEADHPTGGAIELPTIRGLSPQQRAERGNSNSPTIPPEFQGYMRSPSVTPPEQPARRTQQGQGQTHPGSQQQPSWSQPPQSGWRQ</sequence>
<gene>
    <name evidence="2" type="ORF">GP486_008810</name>
</gene>
<feature type="compositionally biased region" description="Polar residues" evidence="1">
    <location>
        <begin position="210"/>
        <end position="223"/>
    </location>
</feature>
<reference evidence="2" key="1">
    <citation type="submission" date="2021-03" db="EMBL/GenBank/DDBJ databases">
        <title>Comparative genomics and phylogenomic investigation of the class Geoglossomycetes provide insights into ecological specialization and systematics.</title>
        <authorList>
            <person name="Melie T."/>
            <person name="Pirro S."/>
            <person name="Miller A.N."/>
            <person name="Quandt A."/>
        </authorList>
    </citation>
    <scope>NUCLEOTIDE SEQUENCE</scope>
    <source>
        <strain evidence="2">CAQ_001_2017</strain>
    </source>
</reference>
<feature type="region of interest" description="Disordered" evidence="1">
    <location>
        <begin position="49"/>
        <end position="105"/>
    </location>
</feature>
<feature type="compositionally biased region" description="Basic and acidic residues" evidence="1">
    <location>
        <begin position="140"/>
        <end position="160"/>
    </location>
</feature>
<feature type="compositionally biased region" description="Basic and acidic residues" evidence="1">
    <location>
        <begin position="121"/>
        <end position="131"/>
    </location>
</feature>
<feature type="compositionally biased region" description="Low complexity" evidence="1">
    <location>
        <begin position="257"/>
        <end position="275"/>
    </location>
</feature>
<keyword evidence="3" id="KW-1185">Reference proteome</keyword>
<dbReference type="EMBL" id="JAGHQM010004067">
    <property type="protein sequence ID" value="KAH0537826.1"/>
    <property type="molecule type" value="Genomic_DNA"/>
</dbReference>
<evidence type="ECO:0000256" key="1">
    <source>
        <dbReference type="SAM" id="MobiDB-lite"/>
    </source>
</evidence>
<feature type="region of interest" description="Disordered" evidence="1">
    <location>
        <begin position="121"/>
        <end position="275"/>
    </location>
</feature>
<accession>A0A9P8KYH2</accession>
<evidence type="ECO:0000313" key="2">
    <source>
        <dbReference type="EMBL" id="KAH0537826.1"/>
    </source>
</evidence>
<feature type="compositionally biased region" description="Basic and acidic residues" evidence="1">
    <location>
        <begin position="52"/>
        <end position="74"/>
    </location>
</feature>
<comment type="caution">
    <text evidence="2">The sequence shown here is derived from an EMBL/GenBank/DDBJ whole genome shotgun (WGS) entry which is preliminary data.</text>
</comment>
<name>A0A9P8KYH2_9PEZI</name>
<dbReference type="AlphaFoldDB" id="A0A9P8KYH2"/>
<evidence type="ECO:0000313" key="3">
    <source>
        <dbReference type="Proteomes" id="UP000750711"/>
    </source>
</evidence>
<feature type="compositionally biased region" description="Polar residues" evidence="1">
    <location>
        <begin position="246"/>
        <end position="256"/>
    </location>
</feature>
<organism evidence="2 3">
    <name type="scientific">Trichoglossum hirsutum</name>
    <dbReference type="NCBI Taxonomy" id="265104"/>
    <lineage>
        <taxon>Eukaryota</taxon>
        <taxon>Fungi</taxon>
        <taxon>Dikarya</taxon>
        <taxon>Ascomycota</taxon>
        <taxon>Pezizomycotina</taxon>
        <taxon>Geoglossomycetes</taxon>
        <taxon>Geoglossales</taxon>
        <taxon>Geoglossaceae</taxon>
        <taxon>Trichoglossum</taxon>
    </lineage>
</organism>